<evidence type="ECO:0008006" key="2">
    <source>
        <dbReference type="Google" id="ProtNLM"/>
    </source>
</evidence>
<organism evidence="1">
    <name type="scientific">Compsopogon caeruleus</name>
    <dbReference type="NCBI Taxonomy" id="31354"/>
    <lineage>
        <taxon>Eukaryota</taxon>
        <taxon>Rhodophyta</taxon>
        <taxon>Compsopogonophyceae</taxon>
        <taxon>Compsopogonales</taxon>
        <taxon>Compsopogonaceae</taxon>
        <taxon>Compsopogon</taxon>
    </lineage>
</organism>
<dbReference type="AlphaFoldDB" id="A0A7S1XAR8"/>
<sequence length="439" mass="47753">MNSTEACYGPNTPIDLISVDLSRPASDQPTPLHNRWHPEIPAVATVSTGALFRMEAVDWTGGQILNNDSADDIAGVDLNRCHHLTGPVRIEDPSGEPAHPGDLLVVEIVDIGPLRGHEWGYTGIFARENGGGFLTDHFPEAAKAIWDFKGRMASSRHIPGVEFPGIIHPGLIGTAPSKELLDIWNKRESDLVENGPDALTLGQHLHTRPLACLPNPDGALLGMIKPGDDSFERIALEAARTIPGREHGGNCDIKNLTIGCKVYLPVFVEGANLSYGDLHFSQGDGEVSFCGAIEMAGYMVLTTDLIRGGVGKYLKPLGPSPLNVFPIFEISPLEPQFSEWLVFEGQSVDESGKQHFLDASISYKRCVLHTIDYLSQFGFTKTQIYLLLSCCPCEGRISGIVDVPNCCTTLAIPTRIFRNVDIRPNHRGPLSGAPQLLQR</sequence>
<dbReference type="Gene3D" id="2.60.120.580">
    <property type="entry name" value="Acetamidase/Formamidase-like domains"/>
    <property type="match status" value="1"/>
</dbReference>
<reference evidence="1" key="1">
    <citation type="submission" date="2021-01" db="EMBL/GenBank/DDBJ databases">
        <authorList>
            <person name="Corre E."/>
            <person name="Pelletier E."/>
            <person name="Niang G."/>
            <person name="Scheremetjew M."/>
            <person name="Finn R."/>
            <person name="Kale V."/>
            <person name="Holt S."/>
            <person name="Cochrane G."/>
            <person name="Meng A."/>
            <person name="Brown T."/>
            <person name="Cohen L."/>
        </authorList>
    </citation>
    <scope>NUCLEOTIDE SEQUENCE</scope>
    <source>
        <strain evidence="1">SAG 36.94</strain>
    </source>
</reference>
<dbReference type="Pfam" id="PF03069">
    <property type="entry name" value="FmdA_AmdA"/>
    <property type="match status" value="1"/>
</dbReference>
<dbReference type="PANTHER" id="PTHR31891:SF1">
    <property type="entry name" value="FORMAMIDASE C869.04-RELATED"/>
    <property type="match status" value="1"/>
</dbReference>
<dbReference type="GO" id="GO:0016811">
    <property type="term" value="F:hydrolase activity, acting on carbon-nitrogen (but not peptide) bonds, in linear amides"/>
    <property type="evidence" value="ECO:0007669"/>
    <property type="project" value="InterPro"/>
</dbReference>
<dbReference type="SUPFAM" id="SSF141130">
    <property type="entry name" value="Acetamidase/Formamidase-like"/>
    <property type="match status" value="1"/>
</dbReference>
<dbReference type="InterPro" id="IPR004304">
    <property type="entry name" value="FmdA_AmdA"/>
</dbReference>
<name>A0A7S1XAR8_9RHOD</name>
<dbReference type="PANTHER" id="PTHR31891">
    <property type="entry name" value="FORMAMIDASE C869.04-RELATED"/>
    <property type="match status" value="1"/>
</dbReference>
<dbReference type="EMBL" id="HBGH01002262">
    <property type="protein sequence ID" value="CAD9225603.1"/>
    <property type="molecule type" value="Transcribed_RNA"/>
</dbReference>
<evidence type="ECO:0000313" key="1">
    <source>
        <dbReference type="EMBL" id="CAD9225603.1"/>
    </source>
</evidence>
<dbReference type="NCBIfam" id="NF045496">
    <property type="entry name" value="FormamaseFmdA"/>
    <property type="match status" value="1"/>
</dbReference>
<protein>
    <recommendedName>
        <fullName evidence="2">Formamidase</fullName>
    </recommendedName>
</protein>
<dbReference type="InterPro" id="IPR054833">
    <property type="entry name" value="FormamaseFmdA"/>
</dbReference>
<gene>
    <name evidence="1" type="ORF">CCAE0312_LOCUS1221</name>
</gene>
<accession>A0A7S1XAR8</accession>
<proteinExistence type="predicted"/>